<evidence type="ECO:0000256" key="2">
    <source>
        <dbReference type="ARBA" id="ARBA00023012"/>
    </source>
</evidence>
<dbReference type="SMART" id="SM01043">
    <property type="entry name" value="BTAD"/>
    <property type="match status" value="1"/>
</dbReference>
<dbReference type="SMART" id="SM00862">
    <property type="entry name" value="Trans_reg_C"/>
    <property type="match status" value="1"/>
</dbReference>
<dbReference type="PANTHER" id="PTHR47691">
    <property type="entry name" value="REGULATOR-RELATED"/>
    <property type="match status" value="1"/>
</dbReference>
<keyword evidence="3 4" id="KW-0238">DNA-binding</keyword>
<dbReference type="InterPro" id="IPR001867">
    <property type="entry name" value="OmpR/PhoB-type_DNA-bd"/>
</dbReference>
<sequence length="1015" mass="107690">MRFGMLGATRAWDADGRPVALGGPGRRAALALLALDAGRVVTVDQLIDGLYGEQPPAGVGNALQARLSRLRGVFRTAGGGDELIERHPAGYRLAVDPGQVDVHCFTQLAERGREALACGDPAAAAELLGEALALWQGPALADVGDAPFAGPRAVRLDERRLAAAEDRIEAVLALGGHRAAVPELRELLAAHPLREHLAVLLLRALHSDGRQAEALAAYAETRDALAEALGADPGPELAAAHLAVLRGELTGGAAGPPRSRVSRETSLPAQLSGLVGRDRELARIAELLRTARLVTVTGPGGAGKTRISVEAAARHPGDSCFTDLSDLAEGSDLAQAVLSALGLRGSGLLGTGSQGPSTLARLTSALAERDLLLVLDNCEHLVADAAVLAADLLAACPRLRVLATSREALGITGEHLLPLPPLPEPAAVQLFTERASAVRPGFDPLRDAAAVAEICRRLDGLPLAVELAAARLRMLSPGQIADRLDDRFRLLTGGSRTARPRQQTLRAVVDWSWELLPEAERGALRRASVFAGGWTLEAAEAVLADPDPLGLIGALVDKSLVVAQEADGEVRYRLLQTVRAYAAERLAESGEETAARQAHLDYFLGLAATAQPQLRGAEQLRWLRLLSAEHDNLNAALRHADTGAALRLIGELAGYWLLRGLRFEGGPYARRVLESLGGPHPPPGLAEEYAICVILAVQLPGGQQELADHLAVAEELVRELRQRPGRLPALFLLWAPFTGVPQDMGEFTVEDGALWRTDPWYSGLMHIGDGFRLLYVDADPQAADREFSAAMDRFRGIGDRWGMIMSLGELAGLSYWRGDHRLSERQSAESLRLAAELGATEDIADLLCNRAERRIGSGSLDAALADCERAAALFREVGAADSVARVRLCEAAVARLRGDLAGARALCEPLVAATPPGWFGGDWLRVSALLELSRIAGAEGEPQAAREYLRRALPRELDARNLPVLAQAAEAVAAVLDLEGRAERAEELRRVARGLRVEGGADGIALVLAEARGGG</sequence>
<dbReference type="InterPro" id="IPR058852">
    <property type="entry name" value="HTH_77"/>
</dbReference>
<reference evidence="6 7" key="1">
    <citation type="submission" date="2024-09" db="EMBL/GenBank/DDBJ databases">
        <authorList>
            <person name="Lee S.D."/>
        </authorList>
    </citation>
    <scope>NUCLEOTIDE SEQUENCE [LARGE SCALE GENOMIC DNA]</scope>
    <source>
        <strain evidence="6 7">N8-3</strain>
    </source>
</reference>
<feature type="domain" description="OmpR/PhoB-type" evidence="5">
    <location>
        <begin position="1"/>
        <end position="95"/>
    </location>
</feature>
<dbReference type="CDD" id="cd15831">
    <property type="entry name" value="BTAD"/>
    <property type="match status" value="1"/>
</dbReference>
<name>A0ABV6VW09_9ACTN</name>
<dbReference type="InterPro" id="IPR036388">
    <property type="entry name" value="WH-like_DNA-bd_sf"/>
</dbReference>
<evidence type="ECO:0000256" key="3">
    <source>
        <dbReference type="ARBA" id="ARBA00023125"/>
    </source>
</evidence>
<dbReference type="Gene3D" id="1.10.10.10">
    <property type="entry name" value="Winged helix-like DNA-binding domain superfamily/Winged helix DNA-binding domain"/>
    <property type="match status" value="1"/>
</dbReference>
<dbReference type="EMBL" id="JBHFAB010000009">
    <property type="protein sequence ID" value="MFC1417972.1"/>
    <property type="molecule type" value="Genomic_DNA"/>
</dbReference>
<dbReference type="Pfam" id="PF03704">
    <property type="entry name" value="BTAD"/>
    <property type="match status" value="1"/>
</dbReference>
<dbReference type="Gene3D" id="3.40.50.300">
    <property type="entry name" value="P-loop containing nucleotide triphosphate hydrolases"/>
    <property type="match status" value="1"/>
</dbReference>
<dbReference type="PROSITE" id="PS51755">
    <property type="entry name" value="OMPR_PHOB"/>
    <property type="match status" value="1"/>
</dbReference>
<accession>A0ABV6VW09</accession>
<evidence type="ECO:0000313" key="7">
    <source>
        <dbReference type="Proteomes" id="UP001592531"/>
    </source>
</evidence>
<dbReference type="InterPro" id="IPR005158">
    <property type="entry name" value="BTAD"/>
</dbReference>
<organism evidence="6 7">
    <name type="scientific">Streptacidiphilus cavernicola</name>
    <dbReference type="NCBI Taxonomy" id="3342716"/>
    <lineage>
        <taxon>Bacteria</taxon>
        <taxon>Bacillati</taxon>
        <taxon>Actinomycetota</taxon>
        <taxon>Actinomycetes</taxon>
        <taxon>Kitasatosporales</taxon>
        <taxon>Streptomycetaceae</taxon>
        <taxon>Streptacidiphilus</taxon>
    </lineage>
</organism>
<dbReference type="SUPFAM" id="SSF48452">
    <property type="entry name" value="TPR-like"/>
    <property type="match status" value="3"/>
</dbReference>
<dbReference type="Pfam" id="PF13401">
    <property type="entry name" value="AAA_22"/>
    <property type="match status" value="1"/>
</dbReference>
<comment type="similarity">
    <text evidence="1">Belongs to the AfsR/DnrI/RedD regulatory family.</text>
</comment>
<dbReference type="InterPro" id="IPR016032">
    <property type="entry name" value="Sig_transdc_resp-reg_C-effctor"/>
</dbReference>
<protein>
    <submittedName>
        <fullName evidence="6">BTAD domain-containing putative transcriptional regulator</fullName>
    </submittedName>
</protein>
<dbReference type="Gene3D" id="1.25.40.10">
    <property type="entry name" value="Tetratricopeptide repeat domain"/>
    <property type="match status" value="2"/>
</dbReference>
<dbReference type="SUPFAM" id="SSF52540">
    <property type="entry name" value="P-loop containing nucleoside triphosphate hydrolases"/>
    <property type="match status" value="1"/>
</dbReference>
<keyword evidence="7" id="KW-1185">Reference proteome</keyword>
<dbReference type="SUPFAM" id="SSF46894">
    <property type="entry name" value="C-terminal effector domain of the bipartite response regulators"/>
    <property type="match status" value="1"/>
</dbReference>
<feature type="DNA-binding region" description="OmpR/PhoB-type" evidence="4">
    <location>
        <begin position="1"/>
        <end position="95"/>
    </location>
</feature>
<keyword evidence="2" id="KW-0902">Two-component regulatory system</keyword>
<proteinExistence type="inferred from homology"/>
<evidence type="ECO:0000256" key="1">
    <source>
        <dbReference type="ARBA" id="ARBA00005820"/>
    </source>
</evidence>
<dbReference type="InterPro" id="IPR011990">
    <property type="entry name" value="TPR-like_helical_dom_sf"/>
</dbReference>
<dbReference type="Proteomes" id="UP001592531">
    <property type="component" value="Unassembled WGS sequence"/>
</dbReference>
<dbReference type="PRINTS" id="PR00364">
    <property type="entry name" value="DISEASERSIST"/>
</dbReference>
<dbReference type="RefSeq" id="WP_380536611.1">
    <property type="nucleotide sequence ID" value="NZ_JBHFAB010000009.1"/>
</dbReference>
<gene>
    <name evidence="6" type="ORF">ACEZDE_15170</name>
</gene>
<dbReference type="InterPro" id="IPR027417">
    <property type="entry name" value="P-loop_NTPase"/>
</dbReference>
<evidence type="ECO:0000259" key="5">
    <source>
        <dbReference type="PROSITE" id="PS51755"/>
    </source>
</evidence>
<dbReference type="InterPro" id="IPR049945">
    <property type="entry name" value="AAA_22"/>
</dbReference>
<evidence type="ECO:0000313" key="6">
    <source>
        <dbReference type="EMBL" id="MFC1417972.1"/>
    </source>
</evidence>
<comment type="caution">
    <text evidence="6">The sequence shown here is derived from an EMBL/GenBank/DDBJ whole genome shotgun (WGS) entry which is preliminary data.</text>
</comment>
<dbReference type="Pfam" id="PF25872">
    <property type="entry name" value="HTH_77"/>
    <property type="match status" value="1"/>
</dbReference>
<dbReference type="PANTHER" id="PTHR47691:SF3">
    <property type="entry name" value="HTH-TYPE TRANSCRIPTIONAL REGULATOR RV0890C-RELATED"/>
    <property type="match status" value="1"/>
</dbReference>
<evidence type="ECO:0000256" key="4">
    <source>
        <dbReference type="PROSITE-ProRule" id="PRU01091"/>
    </source>
</evidence>